<evidence type="ECO:0000256" key="1">
    <source>
        <dbReference type="SAM" id="SignalP"/>
    </source>
</evidence>
<dbReference type="RefSeq" id="WP_314001936.1">
    <property type="nucleotide sequence ID" value="NZ_JASJOT010000026.1"/>
</dbReference>
<keyword evidence="1" id="KW-0732">Signal</keyword>
<dbReference type="Proteomes" id="UP001228581">
    <property type="component" value="Unassembled WGS sequence"/>
</dbReference>
<organism evidence="2 3">
    <name type="scientific">Xanthocytophaga flava</name>
    <dbReference type="NCBI Taxonomy" id="3048013"/>
    <lineage>
        <taxon>Bacteria</taxon>
        <taxon>Pseudomonadati</taxon>
        <taxon>Bacteroidota</taxon>
        <taxon>Cytophagia</taxon>
        <taxon>Cytophagales</taxon>
        <taxon>Rhodocytophagaceae</taxon>
        <taxon>Xanthocytophaga</taxon>
    </lineage>
</organism>
<gene>
    <name evidence="2" type="ORF">QNI19_28150</name>
</gene>
<dbReference type="EMBL" id="JASJOT010000026">
    <property type="protein sequence ID" value="MDJ1496840.1"/>
    <property type="molecule type" value="Genomic_DNA"/>
</dbReference>
<evidence type="ECO:0008006" key="4">
    <source>
        <dbReference type="Google" id="ProtNLM"/>
    </source>
</evidence>
<reference evidence="2 3" key="1">
    <citation type="submission" date="2023-05" db="EMBL/GenBank/DDBJ databases">
        <authorList>
            <person name="Zhang X."/>
        </authorList>
    </citation>
    <scope>NUCLEOTIDE SEQUENCE [LARGE SCALE GENOMIC DNA]</scope>
    <source>
        <strain evidence="2 3">DM2B3-1</strain>
    </source>
</reference>
<comment type="caution">
    <text evidence="2">The sequence shown here is derived from an EMBL/GenBank/DDBJ whole genome shotgun (WGS) entry which is preliminary data.</text>
</comment>
<keyword evidence="3" id="KW-1185">Reference proteome</keyword>
<proteinExistence type="predicted"/>
<name>A0ABT7CT04_9BACT</name>
<feature type="chain" id="PRO_5045526617" description="TonB C-terminal domain-containing protein" evidence="1">
    <location>
        <begin position="21"/>
        <end position="201"/>
    </location>
</feature>
<evidence type="ECO:0000313" key="3">
    <source>
        <dbReference type="Proteomes" id="UP001228581"/>
    </source>
</evidence>
<sequence length="201" mass="23507">MIRCLFLISFFCLFISQISAQTQLFLESSPEEEKKFIHYPDLYLPFVLHDTILKAQQGFKFENFASVRFYIDPKGRISHVDFSSFTDSLLRPHLLHVLESTQGKWRVYRNGKQVKEKVCVVLPVMFYLRSTRKDFTGPTNVDMFQSHWTPVGESTFMFNFTGNYLEGNHGYQDSDYDMAFEGIVLRPITVTVPYPQSVHVY</sequence>
<accession>A0ABT7CT04</accession>
<feature type="signal peptide" evidence="1">
    <location>
        <begin position="1"/>
        <end position="20"/>
    </location>
</feature>
<protein>
    <recommendedName>
        <fullName evidence="4">TonB C-terminal domain-containing protein</fullName>
    </recommendedName>
</protein>
<evidence type="ECO:0000313" key="2">
    <source>
        <dbReference type="EMBL" id="MDJ1496840.1"/>
    </source>
</evidence>